<keyword evidence="4" id="KW-0158">Chromosome</keyword>
<dbReference type="Pfam" id="PF12330">
    <property type="entry name" value="Haspin_kinase"/>
    <property type="match status" value="1"/>
</dbReference>
<evidence type="ECO:0000256" key="11">
    <source>
        <dbReference type="ARBA" id="ARBA00047899"/>
    </source>
</evidence>
<dbReference type="OrthoDB" id="21018at2759"/>
<dbReference type="FunCoup" id="A0A068V3J5">
    <property type="interactions" value="496"/>
</dbReference>
<gene>
    <name evidence="16" type="ORF">GSCOC_T00042798001</name>
</gene>
<dbReference type="Gene3D" id="1.10.510.10">
    <property type="entry name" value="Transferase(Phosphotransferase) domain 1"/>
    <property type="match status" value="1"/>
</dbReference>
<keyword evidence="8" id="KW-0547">Nucleotide-binding</keyword>
<dbReference type="GO" id="GO:0035556">
    <property type="term" value="P:intracellular signal transduction"/>
    <property type="evidence" value="ECO:0007669"/>
    <property type="project" value="TreeGrafter"/>
</dbReference>
<evidence type="ECO:0000313" key="16">
    <source>
        <dbReference type="EMBL" id="CDP15186.1"/>
    </source>
</evidence>
<dbReference type="SMART" id="SM01331">
    <property type="entry name" value="DUF3635"/>
    <property type="match status" value="1"/>
</dbReference>
<feature type="region of interest" description="Disordered" evidence="13">
    <location>
        <begin position="124"/>
        <end position="144"/>
    </location>
</feature>
<dbReference type="EMBL" id="HG739180">
    <property type="protein sequence ID" value="CDP15186.1"/>
    <property type="molecule type" value="Genomic_DNA"/>
</dbReference>
<evidence type="ECO:0000256" key="6">
    <source>
        <dbReference type="ARBA" id="ARBA00022527"/>
    </source>
</evidence>
<accession>A0A068V3J5</accession>
<evidence type="ECO:0000256" key="9">
    <source>
        <dbReference type="ARBA" id="ARBA00022777"/>
    </source>
</evidence>
<dbReference type="InterPro" id="IPR024604">
    <property type="entry name" value="GSG2_C"/>
</dbReference>
<keyword evidence="9" id="KW-0418">Kinase</keyword>
<dbReference type="GO" id="GO:0005694">
    <property type="term" value="C:chromosome"/>
    <property type="evidence" value="ECO:0007669"/>
    <property type="project" value="UniProtKB-SubCell"/>
</dbReference>
<evidence type="ECO:0000256" key="8">
    <source>
        <dbReference type="ARBA" id="ARBA00022741"/>
    </source>
</evidence>
<dbReference type="Gene3D" id="3.30.200.20">
    <property type="entry name" value="Phosphorylase Kinase, domain 1"/>
    <property type="match status" value="1"/>
</dbReference>
<comment type="catalytic activity">
    <reaction evidence="12">
        <text>L-seryl-[protein] + ATP = O-phospho-L-seryl-[protein] + ADP + H(+)</text>
        <dbReference type="Rhea" id="RHEA:17989"/>
        <dbReference type="Rhea" id="RHEA-COMP:9863"/>
        <dbReference type="Rhea" id="RHEA-COMP:11604"/>
        <dbReference type="ChEBI" id="CHEBI:15378"/>
        <dbReference type="ChEBI" id="CHEBI:29999"/>
        <dbReference type="ChEBI" id="CHEBI:30616"/>
        <dbReference type="ChEBI" id="CHEBI:83421"/>
        <dbReference type="ChEBI" id="CHEBI:456216"/>
        <dbReference type="EC" id="2.7.11.1"/>
    </reaction>
</comment>
<protein>
    <recommendedName>
        <fullName evidence="3">non-specific serine/threonine protein kinase</fullName>
        <ecNumber evidence="3">2.7.11.1</ecNumber>
    </recommendedName>
</protein>
<dbReference type="SUPFAM" id="SSF56112">
    <property type="entry name" value="Protein kinase-like (PK-like)"/>
    <property type="match status" value="1"/>
</dbReference>
<evidence type="ECO:0000256" key="4">
    <source>
        <dbReference type="ARBA" id="ARBA00022454"/>
    </source>
</evidence>
<dbReference type="InParanoid" id="A0A068V3J5"/>
<dbReference type="SMART" id="SM00220">
    <property type="entry name" value="S_TKc"/>
    <property type="match status" value="1"/>
</dbReference>
<keyword evidence="5" id="KW-0963">Cytoplasm</keyword>
<dbReference type="PhylomeDB" id="A0A068V3J5"/>
<dbReference type="AlphaFoldDB" id="A0A068V3J5"/>
<keyword evidence="6" id="KW-0723">Serine/threonine-protein kinase</keyword>
<evidence type="ECO:0000259" key="15">
    <source>
        <dbReference type="PROSITE" id="PS50011"/>
    </source>
</evidence>
<dbReference type="GO" id="GO:0005737">
    <property type="term" value="C:cytoplasm"/>
    <property type="evidence" value="ECO:0007669"/>
    <property type="project" value="UniProtKB-SubCell"/>
</dbReference>
<evidence type="ECO:0000256" key="12">
    <source>
        <dbReference type="ARBA" id="ARBA00048679"/>
    </source>
</evidence>
<dbReference type="GO" id="GO:0000278">
    <property type="term" value="P:mitotic cell cycle"/>
    <property type="evidence" value="ECO:0007669"/>
    <property type="project" value="TreeGrafter"/>
</dbReference>
<dbReference type="Gramene" id="CDP15186">
    <property type="protein sequence ID" value="CDP15186"/>
    <property type="gene ID" value="GSCOC_T00042798001"/>
</dbReference>
<dbReference type="FunFam" id="1.10.510.10:FF:000401">
    <property type="entry name" value="serine/threonine-protein kinase haspin"/>
    <property type="match status" value="1"/>
</dbReference>
<keyword evidence="10" id="KW-0067">ATP-binding</keyword>
<dbReference type="EC" id="2.7.11.1" evidence="3"/>
<keyword evidence="17" id="KW-1185">Reference proteome</keyword>
<comment type="catalytic activity">
    <reaction evidence="11">
        <text>L-threonyl-[protein] + ATP = O-phospho-L-threonyl-[protein] + ADP + H(+)</text>
        <dbReference type="Rhea" id="RHEA:46608"/>
        <dbReference type="Rhea" id="RHEA-COMP:11060"/>
        <dbReference type="Rhea" id="RHEA-COMP:11605"/>
        <dbReference type="ChEBI" id="CHEBI:15378"/>
        <dbReference type="ChEBI" id="CHEBI:30013"/>
        <dbReference type="ChEBI" id="CHEBI:30616"/>
        <dbReference type="ChEBI" id="CHEBI:61977"/>
        <dbReference type="ChEBI" id="CHEBI:456216"/>
        <dbReference type="EC" id="2.7.11.1"/>
    </reaction>
</comment>
<dbReference type="InterPro" id="IPR000719">
    <property type="entry name" value="Prot_kinase_dom"/>
</dbReference>
<evidence type="ECO:0000256" key="5">
    <source>
        <dbReference type="ARBA" id="ARBA00022490"/>
    </source>
</evidence>
<evidence type="ECO:0000256" key="7">
    <source>
        <dbReference type="ARBA" id="ARBA00022679"/>
    </source>
</evidence>
<name>A0A068V3J5_COFCA</name>
<feature type="signal peptide" evidence="14">
    <location>
        <begin position="1"/>
        <end position="17"/>
    </location>
</feature>
<evidence type="ECO:0000256" key="10">
    <source>
        <dbReference type="ARBA" id="ARBA00022840"/>
    </source>
</evidence>
<feature type="chain" id="PRO_5001655494" description="non-specific serine/threonine protein kinase" evidence="14">
    <location>
        <begin position="18"/>
        <end position="656"/>
    </location>
</feature>
<evidence type="ECO:0000313" key="17">
    <source>
        <dbReference type="Proteomes" id="UP000295252"/>
    </source>
</evidence>
<evidence type="ECO:0000256" key="14">
    <source>
        <dbReference type="SAM" id="SignalP"/>
    </source>
</evidence>
<comment type="subcellular location">
    <subcellularLocation>
        <location evidence="1">Chromosome</location>
    </subcellularLocation>
    <subcellularLocation>
        <location evidence="2">Cytoplasm</location>
    </subcellularLocation>
</comment>
<evidence type="ECO:0000256" key="2">
    <source>
        <dbReference type="ARBA" id="ARBA00004496"/>
    </source>
</evidence>
<dbReference type="GO" id="GO:0005524">
    <property type="term" value="F:ATP binding"/>
    <property type="evidence" value="ECO:0007669"/>
    <property type="project" value="UniProtKB-KW"/>
</dbReference>
<dbReference type="PANTHER" id="PTHR24419">
    <property type="entry name" value="INTERLEUKIN-1 RECEPTOR-ASSOCIATED KINASE"/>
    <property type="match status" value="1"/>
</dbReference>
<dbReference type="STRING" id="49390.A0A068V3J5"/>
<organism evidence="16 17">
    <name type="scientific">Coffea canephora</name>
    <name type="common">Robusta coffee</name>
    <dbReference type="NCBI Taxonomy" id="49390"/>
    <lineage>
        <taxon>Eukaryota</taxon>
        <taxon>Viridiplantae</taxon>
        <taxon>Streptophyta</taxon>
        <taxon>Embryophyta</taxon>
        <taxon>Tracheophyta</taxon>
        <taxon>Spermatophyta</taxon>
        <taxon>Magnoliopsida</taxon>
        <taxon>eudicotyledons</taxon>
        <taxon>Gunneridae</taxon>
        <taxon>Pentapetalae</taxon>
        <taxon>asterids</taxon>
        <taxon>lamiids</taxon>
        <taxon>Gentianales</taxon>
        <taxon>Rubiaceae</taxon>
        <taxon>Ixoroideae</taxon>
        <taxon>Gardenieae complex</taxon>
        <taxon>Bertiereae - Coffeeae clade</taxon>
        <taxon>Coffeeae</taxon>
        <taxon>Coffea</taxon>
    </lineage>
</organism>
<keyword evidence="7" id="KW-0808">Transferase</keyword>
<dbReference type="GO" id="GO:0072354">
    <property type="term" value="F:histone H3T3 kinase activity"/>
    <property type="evidence" value="ECO:0007669"/>
    <property type="project" value="TreeGrafter"/>
</dbReference>
<reference evidence="17" key="1">
    <citation type="journal article" date="2014" name="Science">
        <title>The coffee genome provides insight into the convergent evolution of caffeine biosynthesis.</title>
        <authorList>
            <person name="Denoeud F."/>
            <person name="Carretero-Paulet L."/>
            <person name="Dereeper A."/>
            <person name="Droc G."/>
            <person name="Guyot R."/>
            <person name="Pietrella M."/>
            <person name="Zheng C."/>
            <person name="Alberti A."/>
            <person name="Anthony F."/>
            <person name="Aprea G."/>
            <person name="Aury J.M."/>
            <person name="Bento P."/>
            <person name="Bernard M."/>
            <person name="Bocs S."/>
            <person name="Campa C."/>
            <person name="Cenci A."/>
            <person name="Combes M.C."/>
            <person name="Crouzillat D."/>
            <person name="Da Silva C."/>
            <person name="Daddiego L."/>
            <person name="De Bellis F."/>
            <person name="Dussert S."/>
            <person name="Garsmeur O."/>
            <person name="Gayraud T."/>
            <person name="Guignon V."/>
            <person name="Jahn K."/>
            <person name="Jamilloux V."/>
            <person name="Joet T."/>
            <person name="Labadie K."/>
            <person name="Lan T."/>
            <person name="Leclercq J."/>
            <person name="Lepelley M."/>
            <person name="Leroy T."/>
            <person name="Li L.T."/>
            <person name="Librado P."/>
            <person name="Lopez L."/>
            <person name="Munoz A."/>
            <person name="Noel B."/>
            <person name="Pallavicini A."/>
            <person name="Perrotta G."/>
            <person name="Poncet V."/>
            <person name="Pot D."/>
            <person name="Priyono X."/>
            <person name="Rigoreau M."/>
            <person name="Rouard M."/>
            <person name="Rozas J."/>
            <person name="Tranchant-Dubreuil C."/>
            <person name="VanBuren R."/>
            <person name="Zhang Q."/>
            <person name="Andrade A.C."/>
            <person name="Argout X."/>
            <person name="Bertrand B."/>
            <person name="de Kochko A."/>
            <person name="Graziosi G."/>
            <person name="Henry R.J."/>
            <person name="Jayarama X."/>
            <person name="Ming R."/>
            <person name="Nagai C."/>
            <person name="Rounsley S."/>
            <person name="Sankoff D."/>
            <person name="Giuliano G."/>
            <person name="Albert V.A."/>
            <person name="Wincker P."/>
            <person name="Lashermes P."/>
        </authorList>
    </citation>
    <scope>NUCLEOTIDE SEQUENCE [LARGE SCALE GENOMIC DNA]</scope>
    <source>
        <strain evidence="17">cv. DH200-94</strain>
    </source>
</reference>
<evidence type="ECO:0000256" key="1">
    <source>
        <dbReference type="ARBA" id="ARBA00004286"/>
    </source>
</evidence>
<dbReference type="PROSITE" id="PS50011">
    <property type="entry name" value="PROTEIN_KINASE_DOM"/>
    <property type="match status" value="1"/>
</dbReference>
<dbReference type="InterPro" id="IPR011009">
    <property type="entry name" value="Kinase-like_dom_sf"/>
</dbReference>
<dbReference type="PANTHER" id="PTHR24419:SF18">
    <property type="entry name" value="SERINE_THREONINE-PROTEIN KINASE HASPIN"/>
    <property type="match status" value="1"/>
</dbReference>
<dbReference type="Proteomes" id="UP000295252">
    <property type="component" value="Chromosome IV"/>
</dbReference>
<proteinExistence type="predicted"/>
<evidence type="ECO:0000256" key="13">
    <source>
        <dbReference type="SAM" id="MobiDB-lite"/>
    </source>
</evidence>
<keyword evidence="14" id="KW-0732">Signal</keyword>
<dbReference type="GO" id="GO:0005634">
    <property type="term" value="C:nucleus"/>
    <property type="evidence" value="ECO:0007669"/>
    <property type="project" value="TreeGrafter"/>
</dbReference>
<dbReference type="OMA" id="DYWEGSF"/>
<feature type="domain" description="Protein kinase" evidence="15">
    <location>
        <begin position="343"/>
        <end position="656"/>
    </location>
</feature>
<sequence length="656" mass="73657">MTAINVTLLLLHLNSYQVPMMVSKSSGDLWEEILAEEDGNLDRGSDFGNSLKPKEPEITVLYRRRKCQNPSKDVVAERRQSNSSLTSLNENRVSLVPAKRVSWNRSLSTRGRTSITVEAFVGYQPQQRKSKRKGKPPLPKGKTIQTSSFDKEIAYFKEVDSFELLEESPSPKRSGTWLMGVQTDKVAVPHLSSVLRKWLIAQKQGCGPPLSLTKILQTPAVCKESVSSALRTLEDGSLPIHPSLSIQNRINFSSLSGDFSIRPSAAERCSEKSCEDIQVAVGKLSLTSYHDSQDGLGWDPLLALLTACGQSAPSTLLDVLLSYWFKGFYKSVKTKFLFKLSDSENISKVGEGTFGEAFKVGETVCKIVPFGGDFRVNGEVQKRPEELLEEVMLSCTLNRLRRHGDDVLNACTSFIQTIDLRVCKGHYGAALIKAWEDWDGKHGSENDHPKEFPENQNYVVFVQEHGGKDLESFVLLNTDEARSLLLQVTLALAVAEAAYEFEHRDLHWGNILLSRKGSETLSFTLEGRKVNVRTYGLLISIIDFTLSRINTGEDILFLDLSLDPEIFEGPKGDKQFDTYRKMKEVTDECWQGSFPKTNVLWLQYLVDILLLKKSYDRTSKDQRDLRSLKKRLNGYGSARDAAADPFFSDLFVNHES</sequence>
<evidence type="ECO:0000256" key="3">
    <source>
        <dbReference type="ARBA" id="ARBA00012513"/>
    </source>
</evidence>